<evidence type="ECO:0000313" key="2">
    <source>
        <dbReference type="EMBL" id="VEL12963.1"/>
    </source>
</evidence>
<dbReference type="Proteomes" id="UP000784294">
    <property type="component" value="Unassembled WGS sequence"/>
</dbReference>
<proteinExistence type="predicted"/>
<protein>
    <submittedName>
        <fullName evidence="2">Uncharacterized protein</fullName>
    </submittedName>
</protein>
<feature type="chain" id="PRO_5018576715" evidence="1">
    <location>
        <begin position="19"/>
        <end position="79"/>
    </location>
</feature>
<accession>A0A3S5CDT1</accession>
<sequence length="79" mass="8885">MLIFLWYFPSFLTALSKAEVLEISRNMTGYNELHGELAPSFTSYLETGSAHDSLIQRHAGQASSGFLALRVCFHQTPFM</sequence>
<evidence type="ECO:0000313" key="3">
    <source>
        <dbReference type="Proteomes" id="UP000784294"/>
    </source>
</evidence>
<keyword evidence="3" id="KW-1185">Reference proteome</keyword>
<organism evidence="2 3">
    <name type="scientific">Protopolystoma xenopodis</name>
    <dbReference type="NCBI Taxonomy" id="117903"/>
    <lineage>
        <taxon>Eukaryota</taxon>
        <taxon>Metazoa</taxon>
        <taxon>Spiralia</taxon>
        <taxon>Lophotrochozoa</taxon>
        <taxon>Platyhelminthes</taxon>
        <taxon>Monogenea</taxon>
        <taxon>Polyopisthocotylea</taxon>
        <taxon>Polystomatidea</taxon>
        <taxon>Polystomatidae</taxon>
        <taxon>Protopolystoma</taxon>
    </lineage>
</organism>
<gene>
    <name evidence="2" type="ORF">PXEA_LOCUS6403</name>
</gene>
<name>A0A3S5CDT1_9PLAT</name>
<evidence type="ECO:0000256" key="1">
    <source>
        <dbReference type="SAM" id="SignalP"/>
    </source>
</evidence>
<dbReference type="AlphaFoldDB" id="A0A3S5CDT1"/>
<feature type="signal peptide" evidence="1">
    <location>
        <begin position="1"/>
        <end position="18"/>
    </location>
</feature>
<comment type="caution">
    <text evidence="2">The sequence shown here is derived from an EMBL/GenBank/DDBJ whole genome shotgun (WGS) entry which is preliminary data.</text>
</comment>
<dbReference type="EMBL" id="CAAALY010016399">
    <property type="protein sequence ID" value="VEL12963.1"/>
    <property type="molecule type" value="Genomic_DNA"/>
</dbReference>
<reference evidence="2" key="1">
    <citation type="submission" date="2018-11" db="EMBL/GenBank/DDBJ databases">
        <authorList>
            <consortium name="Pathogen Informatics"/>
        </authorList>
    </citation>
    <scope>NUCLEOTIDE SEQUENCE</scope>
</reference>
<keyword evidence="1" id="KW-0732">Signal</keyword>